<dbReference type="PRINTS" id="PR00081">
    <property type="entry name" value="GDHRDH"/>
</dbReference>
<evidence type="ECO:0000313" key="4">
    <source>
        <dbReference type="Proteomes" id="UP000006230"/>
    </source>
</evidence>
<dbReference type="HOGENOM" id="CLU_010194_1_0_5"/>
<reference evidence="3 4" key="1">
    <citation type="journal article" date="2010" name="J. Bacteriol.">
        <title>Genome sequences of Pelagibaca bermudensis HTCC2601T and Maritimibacter alkaliphilus HTCC2654T, the type strains of two marine Roseobacter genera.</title>
        <authorList>
            <person name="Thrash J.C."/>
            <person name="Cho J.C."/>
            <person name="Ferriera S."/>
            <person name="Johnson J."/>
            <person name="Vergin K.L."/>
            <person name="Giovannoni S.J."/>
        </authorList>
    </citation>
    <scope>NUCLEOTIDE SEQUENCE [LARGE SCALE GENOMIC DNA]</scope>
    <source>
        <strain evidence="4">DSM 26914 / JCM 13377 / KCTC 12554 / HTCC2601</strain>
    </source>
</reference>
<dbReference type="Proteomes" id="UP000006230">
    <property type="component" value="Unassembled WGS sequence"/>
</dbReference>
<sequence>MDVTGKVVLISGAARGMGAHEARRFAEAGACVILGDVLDDEVRALAEDLGDARALAVPLDVSRSEDWEGAVAAGVARFGQIDVLVNNAGILRFSNIETCSDEEWEKVLSINLGGAFKGIRAVLPVMKRNGSGSIINISSTAGLKAFGGVSAYVTSKFGIRGLTRAAAVELAGHGIRVNSVHPGNIDTDMVEDLYPNFNHVPMKRMGQPDEIANLVIYLASDASSFSTGAEFVADGGETGGMPDLFAQPS</sequence>
<keyword evidence="4" id="KW-1185">Reference proteome</keyword>
<dbReference type="NCBIfam" id="NF005559">
    <property type="entry name" value="PRK07231.1"/>
    <property type="match status" value="1"/>
</dbReference>
<dbReference type="Pfam" id="PF13561">
    <property type="entry name" value="adh_short_C2"/>
    <property type="match status" value="1"/>
</dbReference>
<comment type="similarity">
    <text evidence="1">Belongs to the short-chain dehydrogenases/reductases (SDR) family.</text>
</comment>
<dbReference type="InterPro" id="IPR036291">
    <property type="entry name" value="NAD(P)-bd_dom_sf"/>
</dbReference>
<dbReference type="STRING" id="314265.R2601_06183"/>
<dbReference type="RefSeq" id="WP_007803081.1">
    <property type="nucleotide sequence ID" value="NZ_DS022277.1"/>
</dbReference>
<keyword evidence="2" id="KW-0560">Oxidoreductase</keyword>
<name>Q0FK49_SALBH</name>
<comment type="caution">
    <text evidence="3">The sequence shown here is derived from an EMBL/GenBank/DDBJ whole genome shotgun (WGS) entry which is preliminary data.</text>
</comment>
<dbReference type="OrthoDB" id="9797020at2"/>
<dbReference type="PANTHER" id="PTHR42760:SF133">
    <property type="entry name" value="3-OXOACYL-[ACYL-CARRIER-PROTEIN] REDUCTASE"/>
    <property type="match status" value="1"/>
</dbReference>
<dbReference type="eggNOG" id="COG1028">
    <property type="taxonomic scope" value="Bacteria"/>
</dbReference>
<dbReference type="PANTHER" id="PTHR42760">
    <property type="entry name" value="SHORT-CHAIN DEHYDROGENASES/REDUCTASES FAMILY MEMBER"/>
    <property type="match status" value="1"/>
</dbReference>
<dbReference type="EMBL" id="AATQ01000043">
    <property type="protein sequence ID" value="EAU44556.1"/>
    <property type="molecule type" value="Genomic_DNA"/>
</dbReference>
<dbReference type="AlphaFoldDB" id="Q0FK49"/>
<accession>Q0FK49</accession>
<organism evidence="3 4">
    <name type="scientific">Salipiger bermudensis (strain DSM 26914 / JCM 13377 / KCTC 12554 / HTCC2601)</name>
    <name type="common">Pelagibaca bermudensis</name>
    <dbReference type="NCBI Taxonomy" id="314265"/>
    <lineage>
        <taxon>Bacteria</taxon>
        <taxon>Pseudomonadati</taxon>
        <taxon>Pseudomonadota</taxon>
        <taxon>Alphaproteobacteria</taxon>
        <taxon>Rhodobacterales</taxon>
        <taxon>Roseobacteraceae</taxon>
        <taxon>Salipiger</taxon>
    </lineage>
</organism>
<dbReference type="FunFam" id="3.40.50.720:FF:000084">
    <property type="entry name" value="Short-chain dehydrogenase reductase"/>
    <property type="match status" value="1"/>
</dbReference>
<dbReference type="Gene3D" id="3.40.50.720">
    <property type="entry name" value="NAD(P)-binding Rossmann-like Domain"/>
    <property type="match status" value="1"/>
</dbReference>
<proteinExistence type="inferred from homology"/>
<evidence type="ECO:0000256" key="1">
    <source>
        <dbReference type="ARBA" id="ARBA00006484"/>
    </source>
</evidence>
<dbReference type="PROSITE" id="PS00061">
    <property type="entry name" value="ADH_SHORT"/>
    <property type="match status" value="1"/>
</dbReference>
<dbReference type="InterPro" id="IPR020904">
    <property type="entry name" value="Sc_DH/Rdtase_CS"/>
</dbReference>
<dbReference type="GO" id="GO:0016616">
    <property type="term" value="F:oxidoreductase activity, acting on the CH-OH group of donors, NAD or NADP as acceptor"/>
    <property type="evidence" value="ECO:0007669"/>
    <property type="project" value="TreeGrafter"/>
</dbReference>
<evidence type="ECO:0000256" key="2">
    <source>
        <dbReference type="ARBA" id="ARBA00023002"/>
    </source>
</evidence>
<gene>
    <name evidence="3" type="ORF">R2601_06183</name>
</gene>
<dbReference type="SUPFAM" id="SSF51735">
    <property type="entry name" value="NAD(P)-binding Rossmann-fold domains"/>
    <property type="match status" value="1"/>
</dbReference>
<evidence type="ECO:0000313" key="3">
    <source>
        <dbReference type="EMBL" id="EAU44556.1"/>
    </source>
</evidence>
<protein>
    <submittedName>
        <fullName evidence="3">FabG3_1</fullName>
    </submittedName>
</protein>
<dbReference type="InterPro" id="IPR002347">
    <property type="entry name" value="SDR_fam"/>
</dbReference>
<dbReference type="PRINTS" id="PR00080">
    <property type="entry name" value="SDRFAMILY"/>
</dbReference>